<accession>A0A811JRH0</accession>
<name>A0A811JRH0_9BILA</name>
<dbReference type="EMBL" id="CAJFCW020000001">
    <property type="protein sequence ID" value="CAG9080181.1"/>
    <property type="molecule type" value="Genomic_DNA"/>
</dbReference>
<dbReference type="OrthoDB" id="10547321at2759"/>
<sequence>MPSPPKLRSRKPSKSPAKPKPATPKTKSPPKKRAASKSPARSKAAKSPVKKTPAARGRGRPSKSRTSSPASVASLPSSKGSPPRKTKASPAKPAPRRSRSRSIQRNSRNRSSSSHSKPVKIEEIKVIKQTPLQQQPTPGSRSSLRLRQANGPTTLTKNLFSGLSPRSPARAAQPYWTRVKNSKVGRYVRGIPRRCTVANAKRAIQKHWRKALIAGLLVGVAYYSYYNKKQIQKHLQEQYEKLADLVAKQKRPSIFGGDWFVDTPPTAVPPKHETVTEIPRQP</sequence>
<evidence type="ECO:0000313" key="3">
    <source>
        <dbReference type="Proteomes" id="UP000614601"/>
    </source>
</evidence>
<proteinExistence type="predicted"/>
<reference evidence="2" key="1">
    <citation type="submission" date="2020-09" db="EMBL/GenBank/DDBJ databases">
        <authorList>
            <person name="Kikuchi T."/>
        </authorList>
    </citation>
    <scope>NUCLEOTIDE SEQUENCE</scope>
    <source>
        <strain evidence="2">SH1</strain>
    </source>
</reference>
<feature type="compositionally biased region" description="Low complexity" evidence="1">
    <location>
        <begin position="67"/>
        <end position="81"/>
    </location>
</feature>
<dbReference type="Proteomes" id="UP000614601">
    <property type="component" value="Unassembled WGS sequence"/>
</dbReference>
<feature type="compositionally biased region" description="Low complexity" evidence="1">
    <location>
        <begin position="103"/>
        <end position="116"/>
    </location>
</feature>
<evidence type="ECO:0000256" key="1">
    <source>
        <dbReference type="SAM" id="MobiDB-lite"/>
    </source>
</evidence>
<feature type="region of interest" description="Disordered" evidence="1">
    <location>
        <begin position="1"/>
        <end position="146"/>
    </location>
</feature>
<feature type="compositionally biased region" description="Low complexity" evidence="1">
    <location>
        <begin position="36"/>
        <end position="47"/>
    </location>
</feature>
<dbReference type="Proteomes" id="UP000783686">
    <property type="component" value="Unassembled WGS sequence"/>
</dbReference>
<feature type="compositionally biased region" description="Polar residues" evidence="1">
    <location>
        <begin position="130"/>
        <end position="146"/>
    </location>
</feature>
<evidence type="ECO:0000313" key="2">
    <source>
        <dbReference type="EMBL" id="CAD5206020.1"/>
    </source>
</evidence>
<dbReference type="AlphaFoldDB" id="A0A811JRH0"/>
<comment type="caution">
    <text evidence="2">The sequence shown here is derived from an EMBL/GenBank/DDBJ whole genome shotgun (WGS) entry which is preliminary data.</text>
</comment>
<organism evidence="2 3">
    <name type="scientific">Bursaphelenchus okinawaensis</name>
    <dbReference type="NCBI Taxonomy" id="465554"/>
    <lineage>
        <taxon>Eukaryota</taxon>
        <taxon>Metazoa</taxon>
        <taxon>Ecdysozoa</taxon>
        <taxon>Nematoda</taxon>
        <taxon>Chromadorea</taxon>
        <taxon>Rhabditida</taxon>
        <taxon>Tylenchina</taxon>
        <taxon>Tylenchomorpha</taxon>
        <taxon>Aphelenchoidea</taxon>
        <taxon>Aphelenchoididae</taxon>
        <taxon>Bursaphelenchus</taxon>
    </lineage>
</organism>
<protein>
    <submittedName>
        <fullName evidence="2">Uncharacterized protein</fullName>
    </submittedName>
</protein>
<gene>
    <name evidence="2" type="ORF">BOKJ2_LOCUS704</name>
</gene>
<keyword evidence="3" id="KW-1185">Reference proteome</keyword>
<dbReference type="EMBL" id="CAJFDH010000001">
    <property type="protein sequence ID" value="CAD5206020.1"/>
    <property type="molecule type" value="Genomic_DNA"/>
</dbReference>